<feature type="non-terminal residue" evidence="3">
    <location>
        <position position="1"/>
    </location>
</feature>
<dbReference type="AlphaFoldDB" id="Q4T6Q9"/>
<feature type="domain" description="ERAP1-like C-terminal" evidence="2">
    <location>
        <begin position="1"/>
        <end position="100"/>
    </location>
</feature>
<dbReference type="Gene3D" id="1.25.50.20">
    <property type="match status" value="1"/>
</dbReference>
<dbReference type="EMBL" id="CAAE01008651">
    <property type="protein sequence ID" value="CAF91423.1"/>
    <property type="molecule type" value="Genomic_DNA"/>
</dbReference>
<dbReference type="InterPro" id="IPR050344">
    <property type="entry name" value="Peptidase_M1_aminopeptidases"/>
</dbReference>
<accession>Q4T6Q9</accession>
<dbReference type="InterPro" id="IPR024571">
    <property type="entry name" value="ERAP1-like_C_dom"/>
</dbReference>
<sequence>IHPNLRSIIYCHAVAAGRTEEWEFAWEKSQTTNSTVEKEHLLRALSCTTEVWLLNRYLEYCSDPKKKDLVNVATVLSTVAENVVGFKLAWNFIRQHWEHI</sequence>
<dbReference type="GO" id="GO:0005737">
    <property type="term" value="C:cytoplasm"/>
    <property type="evidence" value="ECO:0007669"/>
    <property type="project" value="TreeGrafter"/>
</dbReference>
<organism evidence="3">
    <name type="scientific">Tetraodon nigroviridis</name>
    <name type="common">Spotted green pufferfish</name>
    <name type="synonym">Chelonodon nigroviridis</name>
    <dbReference type="NCBI Taxonomy" id="99883"/>
    <lineage>
        <taxon>Eukaryota</taxon>
        <taxon>Metazoa</taxon>
        <taxon>Chordata</taxon>
        <taxon>Craniata</taxon>
        <taxon>Vertebrata</taxon>
        <taxon>Euteleostomi</taxon>
        <taxon>Actinopterygii</taxon>
        <taxon>Neopterygii</taxon>
        <taxon>Teleostei</taxon>
        <taxon>Neoteleostei</taxon>
        <taxon>Acanthomorphata</taxon>
        <taxon>Eupercaria</taxon>
        <taxon>Tetraodontiformes</taxon>
        <taxon>Tetradontoidea</taxon>
        <taxon>Tetraodontidae</taxon>
        <taxon>Tetraodon</taxon>
    </lineage>
</organism>
<reference evidence="3" key="1">
    <citation type="journal article" date="2004" name="Nature">
        <title>Genome duplication in the teleost fish Tetraodon nigroviridis reveals the early vertebrate proto-karyotype.</title>
        <authorList>
            <person name="Jaillon O."/>
            <person name="Aury J.-M."/>
            <person name="Brunet F."/>
            <person name="Petit J.-L."/>
            <person name="Stange-Thomann N."/>
            <person name="Mauceli E."/>
            <person name="Bouneau L."/>
            <person name="Fischer C."/>
            <person name="Ozouf-Costaz C."/>
            <person name="Bernot A."/>
            <person name="Nicaud S."/>
            <person name="Jaffe D."/>
            <person name="Fisher S."/>
            <person name="Lutfalla G."/>
            <person name="Dossat C."/>
            <person name="Segurens B."/>
            <person name="Dasilva C."/>
            <person name="Salanoubat M."/>
            <person name="Levy M."/>
            <person name="Boudet N."/>
            <person name="Castellano S."/>
            <person name="Anthouard V."/>
            <person name="Jubin C."/>
            <person name="Castelli V."/>
            <person name="Katinka M."/>
            <person name="Vacherie B."/>
            <person name="Biemont C."/>
            <person name="Skalli Z."/>
            <person name="Cattolico L."/>
            <person name="Poulain J."/>
            <person name="De Berardinis V."/>
            <person name="Cruaud C."/>
            <person name="Duprat S."/>
            <person name="Brottier P."/>
            <person name="Coutanceau J.-P."/>
            <person name="Gouzy J."/>
            <person name="Parra G."/>
            <person name="Lardier G."/>
            <person name="Chapple C."/>
            <person name="McKernan K.J."/>
            <person name="McEwan P."/>
            <person name="Bosak S."/>
            <person name="Kellis M."/>
            <person name="Volff J.-N."/>
            <person name="Guigo R."/>
            <person name="Zody M.C."/>
            <person name="Mesirov J."/>
            <person name="Lindblad-Toh K."/>
            <person name="Birren B."/>
            <person name="Nusbaum C."/>
            <person name="Kahn D."/>
            <person name="Robinson-Rechavi M."/>
            <person name="Laudet V."/>
            <person name="Schachter V."/>
            <person name="Quetier F."/>
            <person name="Saurin W."/>
            <person name="Scarpelli C."/>
            <person name="Wincker P."/>
            <person name="Lander E.S."/>
            <person name="Weissenbach J."/>
            <person name="Roest Crollius H."/>
        </authorList>
    </citation>
    <scope>NUCLEOTIDE SEQUENCE [LARGE SCALE GENOMIC DNA]</scope>
</reference>
<comment type="caution">
    <text evidence="3">The sequence shown here is derived from an EMBL/GenBank/DDBJ whole genome shotgun (WGS) entry which is preliminary data.</text>
</comment>
<protein>
    <submittedName>
        <fullName evidence="3">(spotted green pufferfish) hypothetical protein</fullName>
    </submittedName>
</protein>
<dbReference type="GO" id="GO:0008270">
    <property type="term" value="F:zinc ion binding"/>
    <property type="evidence" value="ECO:0007669"/>
    <property type="project" value="TreeGrafter"/>
</dbReference>
<dbReference type="KEGG" id="tng:GSTEN00006180G001"/>
<proteinExistence type="inferred from homology"/>
<dbReference type="OrthoDB" id="510539at2759"/>
<dbReference type="PANTHER" id="PTHR11533">
    <property type="entry name" value="PROTEASE M1 ZINC METALLOPROTEASE"/>
    <property type="match status" value="1"/>
</dbReference>
<dbReference type="PANTHER" id="PTHR11533:SF259">
    <property type="entry name" value="AMINOPEPTIDASE"/>
    <property type="match status" value="1"/>
</dbReference>
<comment type="similarity">
    <text evidence="1">Belongs to the peptidase M1 family.</text>
</comment>
<feature type="non-terminal residue" evidence="3">
    <location>
        <position position="100"/>
    </location>
</feature>
<dbReference type="GO" id="GO:0042277">
    <property type="term" value="F:peptide binding"/>
    <property type="evidence" value="ECO:0007669"/>
    <property type="project" value="TreeGrafter"/>
</dbReference>
<dbReference type="GO" id="GO:0005886">
    <property type="term" value="C:plasma membrane"/>
    <property type="evidence" value="ECO:0007669"/>
    <property type="project" value="TreeGrafter"/>
</dbReference>
<dbReference type="GO" id="GO:0006508">
    <property type="term" value="P:proteolysis"/>
    <property type="evidence" value="ECO:0007669"/>
    <property type="project" value="TreeGrafter"/>
</dbReference>
<evidence type="ECO:0000313" key="3">
    <source>
        <dbReference type="EMBL" id="CAF91423.1"/>
    </source>
</evidence>
<dbReference type="GO" id="GO:0005615">
    <property type="term" value="C:extracellular space"/>
    <property type="evidence" value="ECO:0007669"/>
    <property type="project" value="TreeGrafter"/>
</dbReference>
<dbReference type="GO" id="GO:0070006">
    <property type="term" value="F:metalloaminopeptidase activity"/>
    <property type="evidence" value="ECO:0007669"/>
    <property type="project" value="TreeGrafter"/>
</dbReference>
<name>Q4T6Q9_TETNG</name>
<gene>
    <name evidence="3" type="ORF">GSTENG00006180001</name>
</gene>
<dbReference type="GO" id="GO:0043171">
    <property type="term" value="P:peptide catabolic process"/>
    <property type="evidence" value="ECO:0007669"/>
    <property type="project" value="TreeGrafter"/>
</dbReference>
<evidence type="ECO:0000256" key="1">
    <source>
        <dbReference type="ARBA" id="ARBA00010136"/>
    </source>
</evidence>
<evidence type="ECO:0000259" key="2">
    <source>
        <dbReference type="Pfam" id="PF11838"/>
    </source>
</evidence>
<dbReference type="Pfam" id="PF11838">
    <property type="entry name" value="ERAP1_C"/>
    <property type="match status" value="1"/>
</dbReference>
<reference evidence="3" key="2">
    <citation type="submission" date="2004-02" db="EMBL/GenBank/DDBJ databases">
        <authorList>
            <consortium name="Genoscope"/>
            <consortium name="Whitehead Institute Centre for Genome Research"/>
        </authorList>
    </citation>
    <scope>NUCLEOTIDE SEQUENCE</scope>
</reference>